<dbReference type="EMBL" id="PXYG01000008">
    <property type="protein sequence ID" value="PSJ43779.1"/>
    <property type="molecule type" value="Genomic_DNA"/>
</dbReference>
<comment type="caution">
    <text evidence="3">The sequence shown here is derived from an EMBL/GenBank/DDBJ whole genome shotgun (WGS) entry which is preliminary data.</text>
</comment>
<evidence type="ECO:0000259" key="2">
    <source>
        <dbReference type="Pfam" id="PF07331"/>
    </source>
</evidence>
<dbReference type="Pfam" id="PF07331">
    <property type="entry name" value="TctB"/>
    <property type="match status" value="1"/>
</dbReference>
<proteinExistence type="predicted"/>
<feature type="transmembrane region" description="Helical" evidence="1">
    <location>
        <begin position="81"/>
        <end position="111"/>
    </location>
</feature>
<protein>
    <recommendedName>
        <fullName evidence="2">DUF1468 domain-containing protein</fullName>
    </recommendedName>
</protein>
<accession>A0A2P7R0P2</accession>
<keyword evidence="1" id="KW-0472">Membrane</keyword>
<sequence>MFRINERQIFYLLLILGAGFFLSMAHEIPSAMGVAGDPGAGFLPFWISVIIMLLVGYLLVTETFFKPEAGETGRMTRQEVVTLLVTLGSIVVYLLLLSFAGFFISTLFFLFAFRQIVDLLLKKARPTTRSFIASAVFSAVATSFIYLVFSVLFELSMP</sequence>
<feature type="domain" description="DUF1468" evidence="2">
    <location>
        <begin position="12"/>
        <end position="158"/>
    </location>
</feature>
<keyword evidence="1" id="KW-1133">Transmembrane helix</keyword>
<name>A0A2P7R0P2_9GAMM</name>
<reference evidence="3 4" key="1">
    <citation type="submission" date="2018-03" db="EMBL/GenBank/DDBJ databases">
        <title>The draft genome of Zobellella sp. 59N8.</title>
        <authorList>
            <person name="Liu L."/>
            <person name="Li L."/>
            <person name="Zhang X."/>
            <person name="Liang L."/>
            <person name="Wang T."/>
        </authorList>
    </citation>
    <scope>NUCLEOTIDE SEQUENCE [LARGE SCALE GENOMIC DNA]</scope>
    <source>
        <strain evidence="3 4">59N8</strain>
    </source>
</reference>
<evidence type="ECO:0000313" key="4">
    <source>
        <dbReference type="Proteomes" id="UP000240243"/>
    </source>
</evidence>
<organism evidence="3 4">
    <name type="scientific">Zobellella endophytica</name>
    <dbReference type="NCBI Taxonomy" id="2116700"/>
    <lineage>
        <taxon>Bacteria</taxon>
        <taxon>Pseudomonadati</taxon>
        <taxon>Pseudomonadota</taxon>
        <taxon>Gammaproteobacteria</taxon>
        <taxon>Aeromonadales</taxon>
        <taxon>Aeromonadaceae</taxon>
        <taxon>Zobellella</taxon>
    </lineage>
</organism>
<dbReference type="RefSeq" id="WP_106730734.1">
    <property type="nucleotide sequence ID" value="NZ_PXYG01000008.1"/>
</dbReference>
<dbReference type="AlphaFoldDB" id="A0A2P7R0P2"/>
<keyword evidence="1" id="KW-0812">Transmembrane</keyword>
<keyword evidence="4" id="KW-1185">Reference proteome</keyword>
<feature type="transmembrane region" description="Helical" evidence="1">
    <location>
        <begin position="131"/>
        <end position="153"/>
    </location>
</feature>
<dbReference type="Proteomes" id="UP000240243">
    <property type="component" value="Unassembled WGS sequence"/>
</dbReference>
<gene>
    <name evidence="3" type="ORF">C7H85_16170</name>
</gene>
<evidence type="ECO:0000256" key="1">
    <source>
        <dbReference type="SAM" id="Phobius"/>
    </source>
</evidence>
<feature type="transmembrane region" description="Helical" evidence="1">
    <location>
        <begin position="41"/>
        <end position="60"/>
    </location>
</feature>
<dbReference type="InterPro" id="IPR009936">
    <property type="entry name" value="DUF1468"/>
</dbReference>
<evidence type="ECO:0000313" key="3">
    <source>
        <dbReference type="EMBL" id="PSJ43779.1"/>
    </source>
</evidence>